<evidence type="ECO:0000313" key="4">
    <source>
        <dbReference type="Proteomes" id="UP000059425"/>
    </source>
</evidence>
<dbReference type="EMBL" id="CP012831">
    <property type="protein sequence ID" value="ALI06720.1"/>
    <property type="molecule type" value="Genomic_DNA"/>
</dbReference>
<dbReference type="Gene3D" id="3.20.20.220">
    <property type="match status" value="1"/>
</dbReference>
<proteinExistence type="predicted"/>
<reference evidence="3 4" key="2">
    <citation type="journal article" date="2018" name="Nature">
        <title>Mutant phenotypes for thousands of bacterial genes of unknown function.</title>
        <authorList>
            <person name="Price M.N."/>
            <person name="Wetmore K.M."/>
            <person name="Waters R.J."/>
            <person name="Callaghan M."/>
            <person name="Ray J."/>
            <person name="Liu H."/>
            <person name="Kuehl J.V."/>
            <person name="Melnyk R.A."/>
            <person name="Lamson J.S."/>
            <person name="Suh Y."/>
            <person name="Carlson H.K."/>
            <person name="Esquivel Z."/>
            <person name="Sadeeshkumar H."/>
            <person name="Chakraborty R."/>
            <person name="Zane G.M."/>
            <person name="Rubin B.E."/>
            <person name="Wall J.D."/>
            <person name="Visel A."/>
            <person name="Bristow J."/>
            <person name="Blow M.J."/>
            <person name="Arkin A.P."/>
            <person name="Deutschbauer A.M."/>
        </authorList>
    </citation>
    <scope>NUCLEOTIDE SEQUENCE [LARGE SCALE GENOMIC DNA]</scope>
    <source>
        <strain evidence="3 4">FW300-N2C3</strain>
    </source>
</reference>
<dbReference type="SUPFAM" id="SSF51730">
    <property type="entry name" value="FAD-linked oxidoreductase"/>
    <property type="match status" value="1"/>
</dbReference>
<sequence length="320" mass="35721">MPSQDTCVLISAALKKLALNQECRDAFSKDSLFFKLFEQAAHRYIVSSDREELAGKLQLLHDKGYRLGVEYVGEENHDPRVVQAFVDEYLKSIQTFAKAGLTPQLGFDLSAVGMLISQETAYRNAATILSAAAEHNISVMISMEHSSAVDKILEVYSQLAPDHSNIGLTVQAHLHRTLDDLPAIIGYGRKIRLVKGVYNEAREIALPRGTELDERYLTLLAELLEANIAVSCATQDPNLIKRIFEQGYHSQIQELEMLHGVQPETLRKAKEAGLACRIAAVYGDSWYLHFLHRLAESPENVLESLADFYDPSRIVFGAGY</sequence>
<gene>
    <name evidence="3" type="ORF">AO356_07860</name>
</gene>
<evidence type="ECO:0000313" key="3">
    <source>
        <dbReference type="EMBL" id="ALI06720.1"/>
    </source>
</evidence>
<accession>A0A0N9W658</accession>
<dbReference type="AlphaFoldDB" id="A0A0N9W658"/>
<dbReference type="Pfam" id="PF01619">
    <property type="entry name" value="Pro_dh"/>
    <property type="match status" value="1"/>
</dbReference>
<organism evidence="3 4">
    <name type="scientific">Pseudomonas fluorescens</name>
    <dbReference type="NCBI Taxonomy" id="294"/>
    <lineage>
        <taxon>Bacteria</taxon>
        <taxon>Pseudomonadati</taxon>
        <taxon>Pseudomonadota</taxon>
        <taxon>Gammaproteobacteria</taxon>
        <taxon>Pseudomonadales</taxon>
        <taxon>Pseudomonadaceae</taxon>
        <taxon>Pseudomonas</taxon>
    </lineage>
</organism>
<dbReference type="RefSeq" id="WP_060739291.1">
    <property type="nucleotide sequence ID" value="NZ_CP012831.1"/>
</dbReference>
<feature type="domain" description="Proline dehydrogenase" evidence="2">
    <location>
        <begin position="57"/>
        <end position="293"/>
    </location>
</feature>
<reference evidence="4" key="1">
    <citation type="submission" date="2015-09" db="EMBL/GenBank/DDBJ databases">
        <title>Whole genome sequence of Pseudomonas fluorescens FW300-N2C3.</title>
        <authorList>
            <person name="Ray J."/>
            <person name="Melnyk R."/>
            <person name="Deutschbauer A."/>
        </authorList>
    </citation>
    <scope>NUCLEOTIDE SEQUENCE [LARGE SCALE GENOMIC DNA]</scope>
    <source>
        <strain evidence="4">FW300-N2C3</strain>
    </source>
</reference>
<dbReference type="OrthoDB" id="9773461at2"/>
<dbReference type="InterPro" id="IPR002872">
    <property type="entry name" value="Proline_DH_dom"/>
</dbReference>
<keyword evidence="1" id="KW-0560">Oxidoreductase</keyword>
<evidence type="ECO:0000256" key="1">
    <source>
        <dbReference type="ARBA" id="ARBA00023002"/>
    </source>
</evidence>
<protein>
    <recommendedName>
        <fullName evidence="2">Proline dehydrogenase domain-containing protein</fullName>
    </recommendedName>
</protein>
<dbReference type="GO" id="GO:0006562">
    <property type="term" value="P:L-proline catabolic process"/>
    <property type="evidence" value="ECO:0007669"/>
    <property type="project" value="UniProtKB-ARBA"/>
</dbReference>
<name>A0A0N9W658_PSEFL</name>
<evidence type="ECO:0000259" key="2">
    <source>
        <dbReference type="Pfam" id="PF01619"/>
    </source>
</evidence>
<dbReference type="Proteomes" id="UP000059425">
    <property type="component" value="Chromosome"/>
</dbReference>
<dbReference type="GO" id="GO:0004657">
    <property type="term" value="F:proline dehydrogenase activity"/>
    <property type="evidence" value="ECO:0007669"/>
    <property type="project" value="UniProtKB-ARBA"/>
</dbReference>
<dbReference type="InterPro" id="IPR029041">
    <property type="entry name" value="FAD-linked_oxidoreductase-like"/>
</dbReference>